<dbReference type="Pfam" id="PF00990">
    <property type="entry name" value="GGDEF"/>
    <property type="match status" value="1"/>
</dbReference>
<dbReference type="InterPro" id="IPR050469">
    <property type="entry name" value="Diguanylate_Cyclase"/>
</dbReference>
<keyword evidence="3" id="KW-1133">Transmembrane helix</keyword>
<protein>
    <recommendedName>
        <fullName evidence="1">diguanylate cyclase</fullName>
        <ecNumber evidence="1">2.7.7.65</ecNumber>
    </recommendedName>
</protein>
<gene>
    <name evidence="5" type="ORF">GEOBRER4_n0273</name>
</gene>
<organism evidence="5 6">
    <name type="scientific">Citrifermentans bremense</name>
    <dbReference type="NCBI Taxonomy" id="60035"/>
    <lineage>
        <taxon>Bacteria</taxon>
        <taxon>Pseudomonadati</taxon>
        <taxon>Thermodesulfobacteriota</taxon>
        <taxon>Desulfuromonadia</taxon>
        <taxon>Geobacterales</taxon>
        <taxon>Geobacteraceae</taxon>
        <taxon>Citrifermentans</taxon>
    </lineage>
</organism>
<reference evidence="5 6" key="1">
    <citation type="submission" date="2020-06" db="EMBL/GenBank/DDBJ databases">
        <title>Interaction of electrochemicaly active bacteria, Geobacter bremensis R4 on different carbon anode.</title>
        <authorList>
            <person name="Meng L."/>
            <person name="Yoshida N."/>
        </authorList>
    </citation>
    <scope>NUCLEOTIDE SEQUENCE [LARGE SCALE GENOMIC DNA]</scope>
    <source>
        <strain evidence="5 6">R4</strain>
    </source>
</reference>
<dbReference type="Gene3D" id="3.30.70.270">
    <property type="match status" value="1"/>
</dbReference>
<feature type="transmembrane region" description="Helical" evidence="3">
    <location>
        <begin position="20"/>
        <end position="43"/>
    </location>
</feature>
<dbReference type="EMBL" id="AP023213">
    <property type="protein sequence ID" value="BCG45516.1"/>
    <property type="molecule type" value="Genomic_DNA"/>
</dbReference>
<dbReference type="PANTHER" id="PTHR45138:SF9">
    <property type="entry name" value="DIGUANYLATE CYCLASE DGCM-RELATED"/>
    <property type="match status" value="1"/>
</dbReference>
<dbReference type="NCBIfam" id="TIGR00254">
    <property type="entry name" value="GGDEF"/>
    <property type="match status" value="1"/>
</dbReference>
<evidence type="ECO:0000313" key="5">
    <source>
        <dbReference type="EMBL" id="BCG45516.1"/>
    </source>
</evidence>
<sequence>MKQLRIFPKSSPDRNPDALLRLFVVIALVSTFVIISVAGLVFVEVLQRHVIRNAEEDAIKVSSALLATDRRRLTSRQPDGSLKVVVAPADLPEMDRHFRRFLSPFDIVKIKIYSADSRIVYSTEPALIGKVDSHNSRLDHALDGLFDSKLERKEEVKDLASESKFNVDVVETYIPIWDNGRVIGSFEVYIDVTKYRDDTANTAALALGAVAGLLIIVFGISYFLIRRGTREIKEIQEVLTKQTMTDALTGTFNKSQIELLACKEFDRCSRRKEKGHSDADLGFIMIDIDRFKEVNDSYGHLAGDVLLQQFAARITRSLRSYDSIGRFGGEEFLVMLPGSDLEQTRMVAQKIWSLLRDEPYLVEGEEITLTASLGAAAVKEGDPDLLHVLKRADQRLYAAKSAGRDRVV</sequence>
<evidence type="ECO:0000256" key="3">
    <source>
        <dbReference type="SAM" id="Phobius"/>
    </source>
</evidence>
<evidence type="ECO:0000256" key="1">
    <source>
        <dbReference type="ARBA" id="ARBA00012528"/>
    </source>
</evidence>
<name>A0A6S6LZZ7_9BACT</name>
<comment type="catalytic activity">
    <reaction evidence="2">
        <text>2 GTP = 3',3'-c-di-GMP + 2 diphosphate</text>
        <dbReference type="Rhea" id="RHEA:24898"/>
        <dbReference type="ChEBI" id="CHEBI:33019"/>
        <dbReference type="ChEBI" id="CHEBI:37565"/>
        <dbReference type="ChEBI" id="CHEBI:58805"/>
        <dbReference type="EC" id="2.7.7.65"/>
    </reaction>
</comment>
<feature type="domain" description="GGDEF" evidence="4">
    <location>
        <begin position="279"/>
        <end position="408"/>
    </location>
</feature>
<dbReference type="SUPFAM" id="SSF55073">
    <property type="entry name" value="Nucleotide cyclase"/>
    <property type="match status" value="1"/>
</dbReference>
<evidence type="ECO:0000259" key="4">
    <source>
        <dbReference type="PROSITE" id="PS50887"/>
    </source>
</evidence>
<dbReference type="EC" id="2.7.7.65" evidence="1"/>
<dbReference type="SMART" id="SM00267">
    <property type="entry name" value="GGDEF"/>
    <property type="match status" value="1"/>
</dbReference>
<keyword evidence="3" id="KW-0472">Membrane</keyword>
<accession>A0A6S6LZZ7</accession>
<dbReference type="GO" id="GO:0052621">
    <property type="term" value="F:diguanylate cyclase activity"/>
    <property type="evidence" value="ECO:0007669"/>
    <property type="project" value="UniProtKB-EC"/>
</dbReference>
<evidence type="ECO:0000256" key="2">
    <source>
        <dbReference type="ARBA" id="ARBA00034247"/>
    </source>
</evidence>
<feature type="transmembrane region" description="Helical" evidence="3">
    <location>
        <begin position="203"/>
        <end position="225"/>
    </location>
</feature>
<keyword evidence="3" id="KW-0812">Transmembrane</keyword>
<evidence type="ECO:0000313" key="6">
    <source>
        <dbReference type="Proteomes" id="UP000515472"/>
    </source>
</evidence>
<dbReference type="RefSeq" id="WP_185243913.1">
    <property type="nucleotide sequence ID" value="NZ_AP023213.1"/>
</dbReference>
<dbReference type="InterPro" id="IPR029787">
    <property type="entry name" value="Nucleotide_cyclase"/>
</dbReference>
<dbReference type="InterPro" id="IPR043128">
    <property type="entry name" value="Rev_trsase/Diguanyl_cyclase"/>
</dbReference>
<dbReference type="PROSITE" id="PS50887">
    <property type="entry name" value="GGDEF"/>
    <property type="match status" value="1"/>
</dbReference>
<dbReference type="AlphaFoldDB" id="A0A6S6LZZ7"/>
<dbReference type="PANTHER" id="PTHR45138">
    <property type="entry name" value="REGULATORY COMPONENTS OF SENSORY TRANSDUCTION SYSTEM"/>
    <property type="match status" value="1"/>
</dbReference>
<dbReference type="KEGG" id="gbn:GEOBRER4_02660"/>
<dbReference type="FunFam" id="3.30.70.270:FF:000001">
    <property type="entry name" value="Diguanylate cyclase domain protein"/>
    <property type="match status" value="1"/>
</dbReference>
<proteinExistence type="predicted"/>
<dbReference type="InterPro" id="IPR000160">
    <property type="entry name" value="GGDEF_dom"/>
</dbReference>
<dbReference type="Proteomes" id="UP000515472">
    <property type="component" value="Chromosome"/>
</dbReference>
<dbReference type="CDD" id="cd01949">
    <property type="entry name" value="GGDEF"/>
    <property type="match status" value="1"/>
</dbReference>
<keyword evidence="6" id="KW-1185">Reference proteome</keyword>